<dbReference type="HOGENOM" id="CLU_3078959_0_0_4"/>
<dbReference type="EMBL" id="CP002879">
    <property type="protein sequence ID" value="AEI82330.1"/>
    <property type="molecule type" value="Genomic_DNA"/>
</dbReference>
<gene>
    <name evidence="1" type="ordered locus">CNE_BB1p09180</name>
</gene>
<evidence type="ECO:0000313" key="1">
    <source>
        <dbReference type="EMBL" id="AEI82330.1"/>
    </source>
</evidence>
<dbReference type="KEGG" id="cnc:CNE_BB1p09180"/>
<name>F8GUC6_CUPNN</name>
<dbReference type="AlphaFoldDB" id="F8GUC6"/>
<reference evidence="1 2" key="1">
    <citation type="journal article" date="2011" name="J. Bacteriol.">
        <title>Complete genome sequence of the type strain Cupriavidus necator N-1.</title>
        <authorList>
            <person name="Poehlein A."/>
            <person name="Kusian B."/>
            <person name="Friedrich B."/>
            <person name="Daniel R."/>
            <person name="Bowien B."/>
        </authorList>
    </citation>
    <scope>NUCLEOTIDE SEQUENCE [LARGE SCALE GENOMIC DNA]</scope>
    <source>
        <strain evidence="2">ATCC 43291 / DSM 13513 / CCUG 52238 / LMG 8453 / N-1</strain>
        <plasmid evidence="1 2">pBB1</plasmid>
    </source>
</reference>
<keyword evidence="1" id="KW-0614">Plasmid</keyword>
<proteinExistence type="predicted"/>
<organism evidence="1 2">
    <name type="scientific">Cupriavidus necator (strain ATCC 43291 / DSM 13513 / CCUG 52238 / LMG 8453 / N-1)</name>
    <name type="common">Ralstonia eutropha</name>
    <dbReference type="NCBI Taxonomy" id="1042878"/>
    <lineage>
        <taxon>Bacteria</taxon>
        <taxon>Pseudomonadati</taxon>
        <taxon>Pseudomonadota</taxon>
        <taxon>Betaproteobacteria</taxon>
        <taxon>Burkholderiales</taxon>
        <taxon>Burkholderiaceae</taxon>
        <taxon>Cupriavidus</taxon>
    </lineage>
</organism>
<geneLocation type="plasmid" evidence="1 2">
    <name>pBB1</name>
</geneLocation>
<accession>F8GUC6</accession>
<sequence>MPGALDLCFIAAIPLDDVIAQLRGAALASSRGQSVILGQTTAFARFTCVTPI</sequence>
<dbReference type="Proteomes" id="UP000006798">
    <property type="component" value="Plasmid pBB1"/>
</dbReference>
<protein>
    <submittedName>
        <fullName evidence="1">Uncharacterized protein</fullName>
    </submittedName>
</protein>
<evidence type="ECO:0000313" key="2">
    <source>
        <dbReference type="Proteomes" id="UP000006798"/>
    </source>
</evidence>